<dbReference type="OrthoDB" id="5371740at2759"/>
<dbReference type="InterPro" id="IPR002347">
    <property type="entry name" value="SDR_fam"/>
</dbReference>
<keyword evidence="3" id="KW-0560">Oxidoreductase</keyword>
<dbReference type="STRING" id="1658172.A0A1B7NM07"/>
<keyword evidence="2" id="KW-0521">NADP</keyword>
<dbReference type="GO" id="GO:0016491">
    <property type="term" value="F:oxidoreductase activity"/>
    <property type="evidence" value="ECO:0007669"/>
    <property type="project" value="UniProtKB-KW"/>
</dbReference>
<dbReference type="PRINTS" id="PR00081">
    <property type="entry name" value="GDHRDH"/>
</dbReference>
<name>A0A1B7NM07_9EURO</name>
<dbReference type="Pfam" id="PF00106">
    <property type="entry name" value="adh_short"/>
    <property type="match status" value="1"/>
</dbReference>
<dbReference type="PROSITE" id="PS00061">
    <property type="entry name" value="ADH_SHORT"/>
    <property type="match status" value="1"/>
</dbReference>
<evidence type="ECO:0000256" key="1">
    <source>
        <dbReference type="ARBA" id="ARBA00006484"/>
    </source>
</evidence>
<protein>
    <submittedName>
        <fullName evidence="4">Uncharacterized protein</fullName>
    </submittedName>
</protein>
<dbReference type="EMBL" id="LGUA01002139">
    <property type="protein sequence ID" value="OAX77716.1"/>
    <property type="molecule type" value="Genomic_DNA"/>
</dbReference>
<gene>
    <name evidence="4" type="ORF">ACJ72_07982</name>
</gene>
<dbReference type="PANTHER" id="PTHR43180">
    <property type="entry name" value="3-OXOACYL-(ACYL-CARRIER-PROTEIN) REDUCTASE (AFU_ORTHOLOGUE AFUA_6G11210)"/>
    <property type="match status" value="1"/>
</dbReference>
<keyword evidence="5" id="KW-1185">Reference proteome</keyword>
<dbReference type="Proteomes" id="UP000091918">
    <property type="component" value="Unassembled WGS sequence"/>
</dbReference>
<accession>A0A1B7NM07</accession>
<sequence length="302" mass="32806">MMTLPEYKDNILDCNIPPSLEKLRGKSVIVTGGASGLGRAFVRCLAEAGAYVTFGDVNEETGSKLAAELAGQARFVRCDVRSWEEQICLFESAVANSPSKSCDIVIANAGIPGPDGLFADEDLSLPPAKPDTTIFDINLAGTLYTTKLALHYFRRQSLGPTRDRCLIFIGSLSGYMDLPGSATYSMSKFGVRALMRSLRRNAGSIQFESIWLHQGIYIITPAYTEEVISFFKSKGVKFASEDDACKAVLRIASDATVNGRSLAVVPRADCTDGYFDLTQDDFPEGSKLHDMQDIAVNVGLRT</sequence>
<dbReference type="SUPFAM" id="SSF51735">
    <property type="entry name" value="NAD(P)-binding Rossmann-fold domains"/>
    <property type="match status" value="1"/>
</dbReference>
<evidence type="ECO:0000313" key="4">
    <source>
        <dbReference type="EMBL" id="OAX77716.1"/>
    </source>
</evidence>
<organism evidence="4 5">
    <name type="scientific">Emergomyces africanus</name>
    <dbReference type="NCBI Taxonomy" id="1955775"/>
    <lineage>
        <taxon>Eukaryota</taxon>
        <taxon>Fungi</taxon>
        <taxon>Dikarya</taxon>
        <taxon>Ascomycota</taxon>
        <taxon>Pezizomycotina</taxon>
        <taxon>Eurotiomycetes</taxon>
        <taxon>Eurotiomycetidae</taxon>
        <taxon>Onygenales</taxon>
        <taxon>Ajellomycetaceae</taxon>
        <taxon>Emergomyces</taxon>
    </lineage>
</organism>
<dbReference type="InterPro" id="IPR036291">
    <property type="entry name" value="NAD(P)-bd_dom_sf"/>
</dbReference>
<comment type="caution">
    <text evidence="4">The sequence shown here is derived from an EMBL/GenBank/DDBJ whole genome shotgun (WGS) entry which is preliminary data.</text>
</comment>
<dbReference type="Gene3D" id="3.40.50.720">
    <property type="entry name" value="NAD(P)-binding Rossmann-like Domain"/>
    <property type="match status" value="1"/>
</dbReference>
<dbReference type="AlphaFoldDB" id="A0A1B7NM07"/>
<evidence type="ECO:0000256" key="2">
    <source>
        <dbReference type="ARBA" id="ARBA00022857"/>
    </source>
</evidence>
<dbReference type="PANTHER" id="PTHR43180:SF31">
    <property type="entry name" value="CHAIN DEHYDROGENASE_REDUCTASE, PUTATIVE (AFU_ORTHOLOGUE AFUA_2G16570)-RELATED"/>
    <property type="match status" value="1"/>
</dbReference>
<reference evidence="4 5" key="1">
    <citation type="submission" date="2015-07" db="EMBL/GenBank/DDBJ databases">
        <title>Emmonsia species relationships and genome sequence.</title>
        <authorList>
            <person name="Cuomo C.A."/>
            <person name="Schwartz I.S."/>
            <person name="Kenyon C."/>
            <person name="de Hoog G.S."/>
            <person name="Govender N.P."/>
            <person name="Botha A."/>
            <person name="Moreno L."/>
            <person name="de Vries M."/>
            <person name="Munoz J.F."/>
            <person name="Stielow J.B."/>
        </authorList>
    </citation>
    <scope>NUCLEOTIDE SEQUENCE [LARGE SCALE GENOMIC DNA]</scope>
    <source>
        <strain evidence="4 5">CBS 136260</strain>
    </source>
</reference>
<comment type="similarity">
    <text evidence="1">Belongs to the short-chain dehydrogenases/reductases (SDR) family.</text>
</comment>
<evidence type="ECO:0000256" key="3">
    <source>
        <dbReference type="ARBA" id="ARBA00023002"/>
    </source>
</evidence>
<proteinExistence type="inferred from homology"/>
<evidence type="ECO:0000313" key="5">
    <source>
        <dbReference type="Proteomes" id="UP000091918"/>
    </source>
</evidence>
<dbReference type="InterPro" id="IPR020904">
    <property type="entry name" value="Sc_DH/Rdtase_CS"/>
</dbReference>